<proteinExistence type="inferred from homology"/>
<sequence>MALSANISALTDELIVLITNTSDKVRPRSITHINPLFLTLDQRSRRFHKLKFLVDKTLKQNNAGRTDHLDVAKRLDGLQEKFQVLNNDALSDALHLRLEELKQRRCHRAPEALSLFLELSDRPATLSRVEDLELLKKPASPPPLTWDDIYASVPLIDQEGIWQDIDYAAVSSDDDLSSISSGVSIPRIVPQHSKAPLDDFKPPDSSFLPAEDETLLSRIQNLELWRNRVADTSQPTNDDDIYLTEFQVIRETIFMLQGLPTTLFWYLDGSVEIDRRFQLQHASTIIFENLLRSFSSTGTQLLTIRQFIQRAQSLQFMQMFQREVEFCLSKFDKALSDLEAQYSGTTRSSALSLIRLYSDVNEETRLLRDLSNLIGKLAEQSPNEAFQCLDLLYDLVCSKQACGDDESFQHVAKIFFKCFETYARPIRLWVETGHLDKTLGSFFVSNSGNQLTDLRTLWHEWFALDEVHGQLYAPNFLRPAAQKIFTTGKSMVFLRRLGMDPEALETPKETSFFHEDECSGGNCSLLLPFQVLLERSFDRLIDANHAFASQLLRKQLDERCGLWVSLEALEYIYLGKDMSLSSVIDHEVFDLIGKGIQSWNDRFFLTELAQGIFGNLTCIDPSRLIIRSKQIGIGDFEHYCRSVQILKAISMDYILPWPVANIITKQSLSTYRRVAVFLMQIRRAKYVVERQRLLRSLHSETDNEKKDDVLGYSIRHHLLWFLNVLYAHLTQLVICTSTADMRESLSKAKDVDGMISALQSYTSSLEAQCLLSPNLAPIHQAVISLLDLCIHFADVQISRHGDNQFDQGSNSRSFGPSVGRRYRNSRRYRHPRSRPPQRGGRGFNSEEDDDDNDVDEDDTDGSVTGDEGNVTNISFIESSYRKRLIGVRDKFEQLCSFITAGLRGLGRMDGQQSWEVLAEKLEWRKNRGGLV</sequence>
<feature type="compositionally biased region" description="Acidic residues" evidence="6">
    <location>
        <begin position="845"/>
        <end position="860"/>
    </location>
</feature>
<evidence type="ECO:0000313" key="11">
    <source>
        <dbReference type="Proteomes" id="UP000223968"/>
    </source>
</evidence>
<evidence type="ECO:0000256" key="5">
    <source>
        <dbReference type="RuleBase" id="RU363050"/>
    </source>
</evidence>
<dbReference type="GO" id="GO:0005874">
    <property type="term" value="C:microtubule"/>
    <property type="evidence" value="ECO:0007669"/>
    <property type="project" value="UniProtKB-KW"/>
</dbReference>
<evidence type="ECO:0000313" key="10">
    <source>
        <dbReference type="EMBL" id="PGH02865.1"/>
    </source>
</evidence>
<organism evidence="10 11">
    <name type="scientific">Helicocarpus griseus UAMH5409</name>
    <dbReference type="NCBI Taxonomy" id="1447875"/>
    <lineage>
        <taxon>Eukaryota</taxon>
        <taxon>Fungi</taxon>
        <taxon>Dikarya</taxon>
        <taxon>Ascomycota</taxon>
        <taxon>Pezizomycotina</taxon>
        <taxon>Eurotiomycetes</taxon>
        <taxon>Eurotiomycetidae</taxon>
        <taxon>Onygenales</taxon>
        <taxon>Ajellomycetaceae</taxon>
        <taxon>Helicocarpus</taxon>
    </lineage>
</organism>
<gene>
    <name evidence="10" type="ORF">AJ79_07521</name>
</gene>
<dbReference type="InterPro" id="IPR059169">
    <property type="entry name" value="GCP5_N_ext"/>
</dbReference>
<accession>A0A2B7X1R1</accession>
<feature type="domain" description="Gamma tubulin complex component C-terminal" evidence="7">
    <location>
        <begin position="643"/>
        <end position="921"/>
    </location>
</feature>
<dbReference type="CDD" id="cd22572">
    <property type="entry name" value="GCP5_NTD"/>
    <property type="match status" value="1"/>
</dbReference>
<dbReference type="GO" id="GO:0000278">
    <property type="term" value="P:mitotic cell cycle"/>
    <property type="evidence" value="ECO:0007669"/>
    <property type="project" value="TreeGrafter"/>
</dbReference>
<evidence type="ECO:0000259" key="9">
    <source>
        <dbReference type="Pfam" id="PF17681"/>
    </source>
</evidence>
<dbReference type="AlphaFoldDB" id="A0A2B7X1R1"/>
<evidence type="ECO:0000256" key="6">
    <source>
        <dbReference type="SAM" id="MobiDB-lite"/>
    </source>
</evidence>
<dbReference type="EMBL" id="PDNB01000154">
    <property type="protein sequence ID" value="PGH02865.1"/>
    <property type="molecule type" value="Genomic_DNA"/>
</dbReference>
<dbReference type="InterPro" id="IPR032797">
    <property type="entry name" value="Mod21_N"/>
</dbReference>
<dbReference type="GO" id="GO:0000930">
    <property type="term" value="C:gamma-tubulin complex"/>
    <property type="evidence" value="ECO:0007669"/>
    <property type="project" value="TreeGrafter"/>
</dbReference>
<evidence type="ECO:0000256" key="2">
    <source>
        <dbReference type="ARBA" id="ARBA00022490"/>
    </source>
</evidence>
<keyword evidence="2 5" id="KW-0963">Cytoplasm</keyword>
<keyword evidence="4 5" id="KW-0206">Cytoskeleton</keyword>
<dbReference type="InterPro" id="IPR040457">
    <property type="entry name" value="GCP_C"/>
</dbReference>
<dbReference type="GO" id="GO:0043015">
    <property type="term" value="F:gamma-tubulin binding"/>
    <property type="evidence" value="ECO:0007669"/>
    <property type="project" value="InterPro"/>
</dbReference>
<comment type="similarity">
    <text evidence="1 5">Belongs to the TUBGCP family.</text>
</comment>
<dbReference type="Pfam" id="PF04130">
    <property type="entry name" value="GCP_C_terminal"/>
    <property type="match status" value="1"/>
</dbReference>
<dbReference type="Gene3D" id="1.20.120.1900">
    <property type="entry name" value="Gamma-tubulin complex, C-terminal domain"/>
    <property type="match status" value="1"/>
</dbReference>
<comment type="caution">
    <text evidence="10">The sequence shown here is derived from an EMBL/GenBank/DDBJ whole genome shotgun (WGS) entry which is preliminary data.</text>
</comment>
<keyword evidence="11" id="KW-1185">Reference proteome</keyword>
<evidence type="ECO:0000256" key="1">
    <source>
        <dbReference type="ARBA" id="ARBA00010337"/>
    </source>
</evidence>
<evidence type="ECO:0000256" key="3">
    <source>
        <dbReference type="ARBA" id="ARBA00022701"/>
    </source>
</evidence>
<evidence type="ECO:0000259" key="8">
    <source>
        <dbReference type="Pfam" id="PF14609"/>
    </source>
</evidence>
<dbReference type="GO" id="GO:0051011">
    <property type="term" value="F:microtubule minus-end binding"/>
    <property type="evidence" value="ECO:0007669"/>
    <property type="project" value="TreeGrafter"/>
</dbReference>
<protein>
    <recommendedName>
        <fullName evidence="5">Spindle pole body component</fullName>
    </recommendedName>
</protein>
<dbReference type="PANTHER" id="PTHR19302:SF33">
    <property type="entry name" value="GAMMA-TUBULIN COMPLEX COMPONENT 5"/>
    <property type="match status" value="1"/>
</dbReference>
<keyword evidence="3 5" id="KW-0493">Microtubule</keyword>
<feature type="domain" description="Gamma tubulin complex component protein N-terminal" evidence="9">
    <location>
        <begin position="249"/>
        <end position="554"/>
    </location>
</feature>
<dbReference type="OrthoDB" id="66546at2759"/>
<evidence type="ECO:0000259" key="7">
    <source>
        <dbReference type="Pfam" id="PF04130"/>
    </source>
</evidence>
<dbReference type="GO" id="GO:0031122">
    <property type="term" value="P:cytoplasmic microtubule organization"/>
    <property type="evidence" value="ECO:0007669"/>
    <property type="project" value="TreeGrafter"/>
</dbReference>
<name>A0A2B7X1R1_9EURO</name>
<dbReference type="GO" id="GO:0051225">
    <property type="term" value="P:spindle assembly"/>
    <property type="evidence" value="ECO:0007669"/>
    <property type="project" value="TreeGrafter"/>
</dbReference>
<feature type="compositionally biased region" description="Basic residues" evidence="6">
    <location>
        <begin position="820"/>
        <end position="835"/>
    </location>
</feature>
<feature type="domain" description="Gamma-Tubulin ring complex non-core subunit mod21 N-terminal" evidence="8">
    <location>
        <begin position="84"/>
        <end position="173"/>
    </location>
</feature>
<dbReference type="GO" id="GO:0051321">
    <property type="term" value="P:meiotic cell cycle"/>
    <property type="evidence" value="ECO:0007669"/>
    <property type="project" value="TreeGrafter"/>
</dbReference>
<reference evidence="10 11" key="1">
    <citation type="submission" date="2017-10" db="EMBL/GenBank/DDBJ databases">
        <title>Comparative genomics in systemic dimorphic fungi from Ajellomycetaceae.</title>
        <authorList>
            <person name="Munoz J.F."/>
            <person name="Mcewen J.G."/>
            <person name="Clay O.K."/>
            <person name="Cuomo C.A."/>
        </authorList>
    </citation>
    <scope>NUCLEOTIDE SEQUENCE [LARGE SCALE GENOMIC DNA]</scope>
    <source>
        <strain evidence="10 11">UAMH5409</strain>
    </source>
</reference>
<comment type="subcellular location">
    <subcellularLocation>
        <location evidence="5">Cytoplasm</location>
        <location evidence="5">Cytoskeleton</location>
        <location evidence="5">Microtubule organizing center</location>
    </subcellularLocation>
</comment>
<dbReference type="GO" id="GO:0000922">
    <property type="term" value="C:spindle pole"/>
    <property type="evidence" value="ECO:0007669"/>
    <property type="project" value="InterPro"/>
</dbReference>
<dbReference type="STRING" id="1447875.A0A2B7X1R1"/>
<dbReference type="Pfam" id="PF17681">
    <property type="entry name" value="GCP_N_terminal"/>
    <property type="match status" value="1"/>
</dbReference>
<dbReference type="InterPro" id="IPR042241">
    <property type="entry name" value="GCP_C_sf"/>
</dbReference>
<dbReference type="Proteomes" id="UP000223968">
    <property type="component" value="Unassembled WGS sequence"/>
</dbReference>
<evidence type="ECO:0000256" key="4">
    <source>
        <dbReference type="ARBA" id="ARBA00023212"/>
    </source>
</evidence>
<feature type="compositionally biased region" description="Polar residues" evidence="6">
    <location>
        <begin position="804"/>
        <end position="814"/>
    </location>
</feature>
<dbReference type="Pfam" id="PF14609">
    <property type="entry name" value="GCP5-Mod21_N"/>
    <property type="match status" value="1"/>
</dbReference>
<dbReference type="GO" id="GO:0007020">
    <property type="term" value="P:microtubule nucleation"/>
    <property type="evidence" value="ECO:0007669"/>
    <property type="project" value="InterPro"/>
</dbReference>
<feature type="region of interest" description="Disordered" evidence="6">
    <location>
        <begin position="801"/>
        <end position="868"/>
    </location>
</feature>
<dbReference type="InterPro" id="IPR041470">
    <property type="entry name" value="GCP_N"/>
</dbReference>
<dbReference type="PANTHER" id="PTHR19302">
    <property type="entry name" value="GAMMA TUBULIN COMPLEX PROTEIN"/>
    <property type="match status" value="1"/>
</dbReference>
<dbReference type="GO" id="GO:0005816">
    <property type="term" value="C:spindle pole body"/>
    <property type="evidence" value="ECO:0007669"/>
    <property type="project" value="UniProtKB-ARBA"/>
</dbReference>
<dbReference type="InterPro" id="IPR007259">
    <property type="entry name" value="GCP"/>
</dbReference>